<comment type="caution">
    <text evidence="3">The sequence shown here is derived from an EMBL/GenBank/DDBJ whole genome shotgun (WGS) entry which is preliminary data.</text>
</comment>
<evidence type="ECO:0000313" key="4">
    <source>
        <dbReference type="Proteomes" id="UP000664277"/>
    </source>
</evidence>
<sequence length="934" mass="104595">MQSTSNFDYDRIAQLIKDNRLSEAYNQLKARLGQNPELPASGYETACHLIKALSLSGNFKASDEILLATLKTVSPKDDHFFLKLSDELVELSEFNPLSRHENTSRHDRMFDQSLMIRKELVGADIPAAELIIDSIFSNLQRARQLAASALASEAAGRLTRCRSLLEELQGLMGSLPHPPELLAARVFTMQAFFEQSAGQKNIARQAYLKALEKFSEALKKSKLERSDIFDMFIDQGQLYNLTTEERVAFEKLKKAKLAPQNNQTMHRIKAFPDSDNIQEMMQRAASKPGKTFYLTSLGFSGNLSLLVSAVCHKDTGEMTFTIEPSTESGGRGEKLIIHTVDAQEVLRHIKDLWRALQTKPQAFGASALAGMNANLNMNLNMNANMNLSMAASDFDKKGQDPFTMGGSFDSLNSNSSSGGFVNQPISVDLQDQIRKQEFQPKAQASGGSSPETPIPSPSSQFDLLGKPELLGGDSSYSAKSPASNSASRASGSFGASSRASGEREPGESPIFEVDKHNDHRVNGPPVGYAAQQERRHRETLIFEGNLKTMPSLGLLQTIALNDNTGVLEVSGKDGMLSIYFDNGKPVHASSLKDSGLEVLYDFIIQEEGWFRFLPEQRAPQVTLKVRFQSFLLEAATLFDENKYLKSLGLTMYSALMPKEFCSDKDEFRARLEGRGIEWEDCIWDLFIALCESPIVTDAVELADLPKHIWLHALYRLVQAGMVNISNDGMDVEDIAARLTTKWAYNKQQADDFSAKLHDTRTGLYRFEFLIWLIEREFERARTQMWPLSIAILEIRKHGKLPSHLSLEDKEAIHLVLAEIVEAKRSIDWFTHFEEEHFALLMPGLDSNLAAMFVSNFSDICTRHFGKLKEGHSDWDYSFGIACVPGDTFEWQKMVGFAIEAQRKARVSRRGFELHKQESKQENRTASPEFKQGEA</sequence>
<dbReference type="SUPFAM" id="SSF55073">
    <property type="entry name" value="Nucleotide cyclase"/>
    <property type="match status" value="1"/>
</dbReference>
<feature type="compositionally biased region" description="Low complexity" evidence="1">
    <location>
        <begin position="474"/>
        <end position="499"/>
    </location>
</feature>
<dbReference type="PANTHER" id="PTHR36304">
    <property type="entry name" value="DOMAIN GTPASE-ACTIVATING PROTEIN, PUTATIVE-RELATED-RELATED"/>
    <property type="match status" value="1"/>
</dbReference>
<feature type="region of interest" description="Disordered" evidence="1">
    <location>
        <begin position="910"/>
        <end position="934"/>
    </location>
</feature>
<feature type="compositionally biased region" description="Basic and acidic residues" evidence="1">
    <location>
        <begin position="500"/>
        <end position="521"/>
    </location>
</feature>
<dbReference type="InterPro" id="IPR043128">
    <property type="entry name" value="Rev_trsase/Diguanyl_cyclase"/>
</dbReference>
<gene>
    <name evidence="3" type="ORF">J0M35_10570</name>
</gene>
<dbReference type="InterPro" id="IPR025497">
    <property type="entry name" value="PatA-like_N"/>
</dbReference>
<protein>
    <submittedName>
        <fullName evidence="3">DUF4388 domain-containing protein</fullName>
    </submittedName>
</protein>
<feature type="domain" description="PatA-like N-terminal" evidence="2">
    <location>
        <begin position="543"/>
        <end position="642"/>
    </location>
</feature>
<evidence type="ECO:0000256" key="1">
    <source>
        <dbReference type="SAM" id="MobiDB-lite"/>
    </source>
</evidence>
<name>A0A8J7P844_9BACT</name>
<dbReference type="AlphaFoldDB" id="A0A8J7P844"/>
<feature type="region of interest" description="Disordered" evidence="1">
    <location>
        <begin position="438"/>
        <end position="521"/>
    </location>
</feature>
<dbReference type="PANTHER" id="PTHR36304:SF4">
    <property type="entry name" value="DUF4388 DOMAIN-CONTAINING PROTEIN"/>
    <property type="match status" value="1"/>
</dbReference>
<reference evidence="3" key="1">
    <citation type="submission" date="2021-02" db="EMBL/GenBank/DDBJ databases">
        <title>Genome-Resolved Metagenomics of a Microbial Community Performing Photosynthetic Biological Nutrient Removal.</title>
        <authorList>
            <person name="Mcdaniel E.A."/>
        </authorList>
    </citation>
    <scope>NUCLEOTIDE SEQUENCE</scope>
    <source>
        <strain evidence="3">UWPOB_OBS1</strain>
    </source>
</reference>
<dbReference type="EMBL" id="JAFLCK010000013">
    <property type="protein sequence ID" value="MBN8660799.1"/>
    <property type="molecule type" value="Genomic_DNA"/>
</dbReference>
<evidence type="ECO:0000313" key="3">
    <source>
        <dbReference type="EMBL" id="MBN8660799.1"/>
    </source>
</evidence>
<organism evidence="3 4">
    <name type="scientific">Candidatus Obscuribacter phosphatis</name>
    <dbReference type="NCBI Taxonomy" id="1906157"/>
    <lineage>
        <taxon>Bacteria</taxon>
        <taxon>Bacillati</taxon>
        <taxon>Candidatus Melainabacteria</taxon>
        <taxon>Candidatus Obscuribacterales</taxon>
        <taxon>Candidatus Obscuribacteraceae</taxon>
        <taxon>Candidatus Obscuribacter</taxon>
    </lineage>
</organism>
<proteinExistence type="predicted"/>
<dbReference type="Gene3D" id="3.30.70.270">
    <property type="match status" value="1"/>
</dbReference>
<dbReference type="Pfam" id="PF14332">
    <property type="entry name" value="DUF4388"/>
    <property type="match status" value="1"/>
</dbReference>
<dbReference type="Proteomes" id="UP000664277">
    <property type="component" value="Unassembled WGS sequence"/>
</dbReference>
<accession>A0A8J7P844</accession>
<evidence type="ECO:0000259" key="2">
    <source>
        <dbReference type="Pfam" id="PF14332"/>
    </source>
</evidence>
<dbReference type="InterPro" id="IPR029787">
    <property type="entry name" value="Nucleotide_cyclase"/>
</dbReference>
<feature type="compositionally biased region" description="Basic and acidic residues" evidence="1">
    <location>
        <begin position="910"/>
        <end position="922"/>
    </location>
</feature>